<dbReference type="InterPro" id="IPR036291">
    <property type="entry name" value="NAD(P)-bd_dom_sf"/>
</dbReference>
<dbReference type="InterPro" id="IPR001509">
    <property type="entry name" value="Epimerase_deHydtase"/>
</dbReference>
<proteinExistence type="predicted"/>
<dbReference type="Pfam" id="PF01370">
    <property type="entry name" value="Epimerase"/>
    <property type="match status" value="1"/>
</dbReference>
<dbReference type="GO" id="GO:0004029">
    <property type="term" value="F:aldehyde dehydrogenase (NAD+) activity"/>
    <property type="evidence" value="ECO:0007669"/>
    <property type="project" value="TreeGrafter"/>
</dbReference>
<dbReference type="Gene3D" id="3.40.50.720">
    <property type="entry name" value="NAD(P)-binding Rossmann-like Domain"/>
    <property type="match status" value="1"/>
</dbReference>
<dbReference type="CDD" id="cd08946">
    <property type="entry name" value="SDR_e"/>
    <property type="match status" value="1"/>
</dbReference>
<comment type="caution">
    <text evidence="2">The sequence shown here is derived from an EMBL/GenBank/DDBJ whole genome shotgun (WGS) entry which is preliminary data.</text>
</comment>
<feature type="domain" description="NAD-dependent epimerase/dehydratase" evidence="1">
    <location>
        <begin position="4"/>
        <end position="213"/>
    </location>
</feature>
<evidence type="ECO:0000259" key="1">
    <source>
        <dbReference type="Pfam" id="PF01370"/>
    </source>
</evidence>
<dbReference type="InterPro" id="IPR051783">
    <property type="entry name" value="NAD(P)-dependent_oxidoreduct"/>
</dbReference>
<sequence length="312" mass="36057">MKAIIFGGTGYIGSHIIEQLISAGYMVTIATQDIDNISFLRDMAVNIVQFDKTDISSIQQIIKGHDVVYNLSIEDKLHNNFLEDIEEEIEFTKELIIYSSNTKISKFIHLSTILIYDFQKEDNIDEFYVPNPQYQIQKLGIHWEKVVREIGQQNGIKTCILRPAISIGTRDRSSFFTRLLESHSNNLYPLIEKGNPEVSLIDARDIGRAMAWLGSYECNNENDSVFLVKGFNTTWYQLKKAIDDVIGKESKMVNLPKNLTSEQIKKYNLTPFTVKAFSTNRLINDNRIRKKGFITKYKLQDTIRNTIEYYLK</sequence>
<evidence type="ECO:0000313" key="3">
    <source>
        <dbReference type="EMBL" id="PGY99198.1"/>
    </source>
</evidence>
<dbReference type="Proteomes" id="UP000223445">
    <property type="component" value="Unassembled WGS sequence"/>
</dbReference>
<dbReference type="GO" id="GO:0005737">
    <property type="term" value="C:cytoplasm"/>
    <property type="evidence" value="ECO:0007669"/>
    <property type="project" value="TreeGrafter"/>
</dbReference>
<reference evidence="4 5" key="1">
    <citation type="submission" date="2017-09" db="EMBL/GenBank/DDBJ databases">
        <title>Large-scale bioinformatics analysis of Bacillus genomes uncovers conserved roles of natural products in bacterial physiology.</title>
        <authorList>
            <consortium name="Agbiome Team Llc"/>
            <person name="Bleich R.M."/>
            <person name="Grubbs K.J."/>
            <person name="Santa Maria K.C."/>
            <person name="Allen S.E."/>
            <person name="Farag S."/>
            <person name="Shank E.A."/>
            <person name="Bowers A."/>
        </authorList>
    </citation>
    <scope>NUCLEOTIDE SEQUENCE [LARGE SCALE GENOMIC DNA]</scope>
    <source>
        <strain evidence="3 5">AFS030179</strain>
        <strain evidence="2 4">AFS094940</strain>
    </source>
</reference>
<name>A0A9X6TTQ5_BACTU</name>
<protein>
    <submittedName>
        <fullName evidence="2">Epimerase</fullName>
    </submittedName>
</protein>
<dbReference type="AlphaFoldDB" id="A0A9X6TTQ5"/>
<organism evidence="2 4">
    <name type="scientific">Bacillus thuringiensis</name>
    <dbReference type="NCBI Taxonomy" id="1428"/>
    <lineage>
        <taxon>Bacteria</taxon>
        <taxon>Bacillati</taxon>
        <taxon>Bacillota</taxon>
        <taxon>Bacilli</taxon>
        <taxon>Bacillales</taxon>
        <taxon>Bacillaceae</taxon>
        <taxon>Bacillus</taxon>
        <taxon>Bacillus cereus group</taxon>
    </lineage>
</organism>
<dbReference type="PANTHER" id="PTHR48079:SF6">
    <property type="entry name" value="NAD(P)-BINDING DOMAIN-CONTAINING PROTEIN-RELATED"/>
    <property type="match status" value="1"/>
</dbReference>
<dbReference type="PANTHER" id="PTHR48079">
    <property type="entry name" value="PROTEIN YEEZ"/>
    <property type="match status" value="1"/>
</dbReference>
<evidence type="ECO:0000313" key="2">
    <source>
        <dbReference type="EMBL" id="PED10580.1"/>
    </source>
</evidence>
<evidence type="ECO:0000313" key="5">
    <source>
        <dbReference type="Proteomes" id="UP000223445"/>
    </source>
</evidence>
<accession>A0A9X6TTQ5</accession>
<gene>
    <name evidence="3" type="ORF">COE48_30355</name>
    <name evidence="2" type="ORF">CON01_31560</name>
</gene>
<dbReference type="EMBL" id="NUPM01000040">
    <property type="protein sequence ID" value="PGY99198.1"/>
    <property type="molecule type" value="Genomic_DNA"/>
</dbReference>
<dbReference type="Proteomes" id="UP000220127">
    <property type="component" value="Unassembled WGS sequence"/>
</dbReference>
<dbReference type="EMBL" id="NVMD01000049">
    <property type="protein sequence ID" value="PED10580.1"/>
    <property type="molecule type" value="Genomic_DNA"/>
</dbReference>
<evidence type="ECO:0000313" key="4">
    <source>
        <dbReference type="Proteomes" id="UP000220127"/>
    </source>
</evidence>
<dbReference type="RefSeq" id="WP_097796851.1">
    <property type="nucleotide sequence ID" value="NZ_JBALLD010000002.1"/>
</dbReference>
<dbReference type="SUPFAM" id="SSF51735">
    <property type="entry name" value="NAD(P)-binding Rossmann-fold domains"/>
    <property type="match status" value="1"/>
</dbReference>